<dbReference type="AlphaFoldDB" id="A0A4Y8P8A3"/>
<dbReference type="Proteomes" id="UP000297713">
    <property type="component" value="Unassembled WGS sequence"/>
</dbReference>
<evidence type="ECO:0000313" key="3">
    <source>
        <dbReference type="Proteomes" id="UP000297713"/>
    </source>
</evidence>
<proteinExistence type="predicted"/>
<gene>
    <name evidence="2" type="ORF">A7Q10_10135</name>
</gene>
<dbReference type="Pfam" id="PF01882">
    <property type="entry name" value="DUF58"/>
    <property type="match status" value="1"/>
</dbReference>
<evidence type="ECO:0000259" key="1">
    <source>
        <dbReference type="Pfam" id="PF01882"/>
    </source>
</evidence>
<name>A0A4Y8P8A3_9BACT</name>
<accession>A0A4Y8P8A3</accession>
<dbReference type="InterPro" id="IPR002881">
    <property type="entry name" value="DUF58"/>
</dbReference>
<comment type="caution">
    <text evidence="2">The sequence shown here is derived from an EMBL/GenBank/DDBJ whole genome shotgun (WGS) entry which is preliminary data.</text>
</comment>
<dbReference type="RefSeq" id="WP_134440723.1">
    <property type="nucleotide sequence ID" value="NZ_LXQC01000169.1"/>
</dbReference>
<feature type="domain" description="DUF58" evidence="1">
    <location>
        <begin position="58"/>
        <end position="260"/>
    </location>
</feature>
<dbReference type="PANTHER" id="PTHR33608">
    <property type="entry name" value="BLL2464 PROTEIN"/>
    <property type="match status" value="1"/>
</dbReference>
<dbReference type="OrthoDB" id="9776116at2"/>
<sequence>MSEKSADHNVFSKEKIKEAARLLRRIEWKVKKSSTHLFLGEYRSVFKGKGKEFDQVVAYEFGDDIRDIDWNVTARLGALYRKKFVEERELILTLVVEDSSSLLFGSGSLTKRDAIMEIAGYLSILATGFSHRLSIVHVFPGGYFFMPPMKGKKKILSSMVKLFSLDPPSLWPIKSTEIPWSFLYRTLPRNSVVFWLGDFPRRPISRDWIALSERFEIIGFRVEDPWEYALPEKERFLAYDPVAGKVVKVDTANLDTQKRQQKWRLEKENYWKSLFPKRFSRCSFMLGTPIYPKFMQFFIERSLA</sequence>
<keyword evidence="3" id="KW-1185">Reference proteome</keyword>
<dbReference type="EMBL" id="LXQC01000169">
    <property type="protein sequence ID" value="TFE66815.1"/>
    <property type="molecule type" value="Genomic_DNA"/>
</dbReference>
<protein>
    <recommendedName>
        <fullName evidence="1">DUF58 domain-containing protein</fullName>
    </recommendedName>
</protein>
<organism evidence="2 3">
    <name type="scientific">Methylacidiphilum caldifontis</name>
    <dbReference type="NCBI Taxonomy" id="2795386"/>
    <lineage>
        <taxon>Bacteria</taxon>
        <taxon>Pseudomonadati</taxon>
        <taxon>Verrucomicrobiota</taxon>
        <taxon>Methylacidiphilae</taxon>
        <taxon>Methylacidiphilales</taxon>
        <taxon>Methylacidiphilaceae</taxon>
        <taxon>Methylacidiphilum (ex Ratnadevi et al. 2023)</taxon>
    </lineage>
</organism>
<dbReference type="PANTHER" id="PTHR33608:SF6">
    <property type="entry name" value="BLL2464 PROTEIN"/>
    <property type="match status" value="1"/>
</dbReference>
<evidence type="ECO:0000313" key="2">
    <source>
        <dbReference type="EMBL" id="TFE66815.1"/>
    </source>
</evidence>
<reference evidence="2 3" key="1">
    <citation type="submission" date="2016-05" db="EMBL/GenBank/DDBJ databases">
        <title>Diversity and Homogeneity among Thermoacidophilic Verrucomicrobia Methanotrophs Linked with Geographical Origin.</title>
        <authorList>
            <person name="Erikstad H.-A."/>
            <person name="Smestad N.B."/>
            <person name="Ceballos R.M."/>
            <person name="Birkeland N.-K."/>
        </authorList>
    </citation>
    <scope>NUCLEOTIDE SEQUENCE [LARGE SCALE GENOMIC DNA]</scope>
    <source>
        <strain evidence="2 3">Phi</strain>
    </source>
</reference>